<dbReference type="Pfam" id="PF12867">
    <property type="entry name" value="DinB_2"/>
    <property type="match status" value="1"/>
</dbReference>
<feature type="domain" description="DinB-like" evidence="1">
    <location>
        <begin position="57"/>
        <end position="175"/>
    </location>
</feature>
<dbReference type="Proteomes" id="UP000319103">
    <property type="component" value="Unassembled WGS sequence"/>
</dbReference>
<dbReference type="AlphaFoldDB" id="A0A540W0D4"/>
<evidence type="ECO:0000313" key="2">
    <source>
        <dbReference type="EMBL" id="TQF02468.1"/>
    </source>
</evidence>
<proteinExistence type="predicted"/>
<gene>
    <name evidence="2" type="ORF">E6W39_09525</name>
</gene>
<name>A0A540W0D4_9ACTN</name>
<dbReference type="InterPro" id="IPR034660">
    <property type="entry name" value="DinB/YfiT-like"/>
</dbReference>
<comment type="caution">
    <text evidence="2">The sequence shown here is derived from an EMBL/GenBank/DDBJ whole genome shotgun (WGS) entry which is preliminary data.</text>
</comment>
<dbReference type="SUPFAM" id="SSF109854">
    <property type="entry name" value="DinB/YfiT-like putative metalloenzymes"/>
    <property type="match status" value="1"/>
</dbReference>
<dbReference type="RefSeq" id="WP_141633161.1">
    <property type="nucleotide sequence ID" value="NZ_VIGB01000003.1"/>
</dbReference>
<sequence length="184" mass="20602">MSNEETAAIVPDTKDWTWVLERACPDCGLDTPAVHPAEVPELVRANAAGWTALLAGDPAELRRRPEPAIWSTLEYGCHVRDVFRLFAYRLDLMLTQDSPLFPNWDQDETALAERYWEQDPAVVCGELAEAAEVIAAAFERVTGEQWDRTGNRSDGARFTVSSFAQYFIHDPVHHLYDVTGQPAA</sequence>
<organism evidence="2 3">
    <name type="scientific">Kitasatospora acidiphila</name>
    <dbReference type="NCBI Taxonomy" id="2567942"/>
    <lineage>
        <taxon>Bacteria</taxon>
        <taxon>Bacillati</taxon>
        <taxon>Actinomycetota</taxon>
        <taxon>Actinomycetes</taxon>
        <taxon>Kitasatosporales</taxon>
        <taxon>Streptomycetaceae</taxon>
        <taxon>Kitasatospora</taxon>
    </lineage>
</organism>
<dbReference type="EMBL" id="VIGB01000003">
    <property type="protein sequence ID" value="TQF02468.1"/>
    <property type="molecule type" value="Genomic_DNA"/>
</dbReference>
<evidence type="ECO:0000313" key="3">
    <source>
        <dbReference type="Proteomes" id="UP000319103"/>
    </source>
</evidence>
<accession>A0A540W0D4</accession>
<dbReference type="Gene3D" id="1.20.120.450">
    <property type="entry name" value="dinb family like domain"/>
    <property type="match status" value="1"/>
</dbReference>
<protein>
    <submittedName>
        <fullName evidence="2">DinB family protein</fullName>
    </submittedName>
</protein>
<dbReference type="InterPro" id="IPR024775">
    <property type="entry name" value="DinB-like"/>
</dbReference>
<reference evidence="2 3" key="1">
    <citation type="submission" date="2019-06" db="EMBL/GenBank/DDBJ databases">
        <title>Description of Kitasatospora acidophila sp. nov. isolated from pine grove soil, and reclassification of Streptomyces novaecaesareae to Kitasatospora novaeceasareae comb. nov.</title>
        <authorList>
            <person name="Kim M.J."/>
        </authorList>
    </citation>
    <scope>NUCLEOTIDE SEQUENCE [LARGE SCALE GENOMIC DNA]</scope>
    <source>
        <strain evidence="2 3">MMS16-CNU292</strain>
    </source>
</reference>
<keyword evidence="3" id="KW-1185">Reference proteome</keyword>
<evidence type="ECO:0000259" key="1">
    <source>
        <dbReference type="Pfam" id="PF12867"/>
    </source>
</evidence>
<dbReference type="OrthoDB" id="3376896at2"/>